<dbReference type="Proteomes" id="UP000219050">
    <property type="component" value="Chromosome"/>
</dbReference>
<evidence type="ECO:0000313" key="9">
    <source>
        <dbReference type="EMBL" id="ATI41439.1"/>
    </source>
</evidence>
<dbReference type="EMBL" id="CP021404">
    <property type="protein sequence ID" value="ATI41439.1"/>
    <property type="molecule type" value="Genomic_DNA"/>
</dbReference>
<dbReference type="GO" id="GO:0017038">
    <property type="term" value="P:protein import"/>
    <property type="evidence" value="ECO:0007669"/>
    <property type="project" value="TreeGrafter"/>
</dbReference>
<keyword evidence="3 7" id="KW-0812">Transmembrane</keyword>
<dbReference type="KEGG" id="cmag:CBW24_05110"/>
<keyword evidence="2" id="KW-1003">Cell membrane</keyword>
<evidence type="ECO:0000313" key="10">
    <source>
        <dbReference type="Proteomes" id="UP000219050"/>
    </source>
</evidence>
<comment type="subcellular location">
    <subcellularLocation>
        <location evidence="1">Cell membrane</location>
        <topology evidence="1">Multi-pass membrane protein</topology>
    </subcellularLocation>
    <subcellularLocation>
        <location evidence="6">Membrane</location>
        <topology evidence="6">Multi-pass membrane protein</topology>
    </subcellularLocation>
</comment>
<dbReference type="PANTHER" id="PTHR30625:SF11">
    <property type="entry name" value="MOTA_TOLQ_EXBB PROTON CHANNEL DOMAIN-CONTAINING PROTEIN"/>
    <property type="match status" value="1"/>
</dbReference>
<reference evidence="9 10" key="1">
    <citation type="submission" date="2017-05" db="EMBL/GenBank/DDBJ databases">
        <title>Comparative genomic and metabolic analysis of manganese-oxidizing mechanisms in Celeribater manganoxidans DY25T: its adaption to the environment of polymetallic nodule.</title>
        <authorList>
            <person name="Wang X."/>
        </authorList>
    </citation>
    <scope>NUCLEOTIDE SEQUENCE [LARGE SCALE GENOMIC DNA]</scope>
    <source>
        <strain evidence="9 10">DY25</strain>
    </source>
</reference>
<evidence type="ECO:0000256" key="7">
    <source>
        <dbReference type="SAM" id="Phobius"/>
    </source>
</evidence>
<dbReference type="Pfam" id="PF01618">
    <property type="entry name" value="MotA_ExbB"/>
    <property type="match status" value="1"/>
</dbReference>
<evidence type="ECO:0000256" key="4">
    <source>
        <dbReference type="ARBA" id="ARBA00022989"/>
    </source>
</evidence>
<accession>A0A291LXK9</accession>
<evidence type="ECO:0000256" key="5">
    <source>
        <dbReference type="ARBA" id="ARBA00023136"/>
    </source>
</evidence>
<feature type="transmembrane region" description="Helical" evidence="7">
    <location>
        <begin position="120"/>
        <end position="141"/>
    </location>
</feature>
<dbReference type="RefSeq" id="WP_097372883.1">
    <property type="nucleotide sequence ID" value="NZ_CP021404.1"/>
</dbReference>
<keyword evidence="6" id="KW-0653">Protein transport</keyword>
<evidence type="ECO:0000256" key="1">
    <source>
        <dbReference type="ARBA" id="ARBA00004651"/>
    </source>
</evidence>
<keyword evidence="5 7" id="KW-0472">Membrane</keyword>
<feature type="transmembrane region" description="Helical" evidence="7">
    <location>
        <begin position="161"/>
        <end position="187"/>
    </location>
</feature>
<evidence type="ECO:0000256" key="6">
    <source>
        <dbReference type="RuleBase" id="RU004057"/>
    </source>
</evidence>
<dbReference type="AlphaFoldDB" id="A0A291LXK9"/>
<sequence>MSALSSVLPQGLDSYAWIILGVLAAVSVLALTVSLYKVAQFARLGVGRRRSARAVLDRWQAGDANAALALAARRDCAAVRVLHATLAARQAHPHDRGAVRERATQAALDELSTLTGSMRALEAVVQAAPMLGLLGTVVGMIEAFGRLSRAAGAVDPSVLAGGIWTALITTAVGLAIAIFFYFVAIWLEGRITAERETYESLISAVLHGGPHADGLHAPVPPMAHPAQSHPARA</sequence>
<name>A0A291LXK9_9RHOB</name>
<keyword evidence="4 7" id="KW-1133">Transmembrane helix</keyword>
<evidence type="ECO:0000259" key="8">
    <source>
        <dbReference type="Pfam" id="PF01618"/>
    </source>
</evidence>
<dbReference type="InterPro" id="IPR002898">
    <property type="entry name" value="MotA_ExbB_proton_chnl"/>
</dbReference>
<dbReference type="GO" id="GO:0005886">
    <property type="term" value="C:plasma membrane"/>
    <property type="evidence" value="ECO:0007669"/>
    <property type="project" value="UniProtKB-SubCell"/>
</dbReference>
<protein>
    <recommendedName>
        <fullName evidence="8">MotA/TolQ/ExbB proton channel domain-containing protein</fullName>
    </recommendedName>
</protein>
<organism evidence="9 10">
    <name type="scientific">Pacificitalea manganoxidans</name>
    <dbReference type="NCBI Taxonomy" id="1411902"/>
    <lineage>
        <taxon>Bacteria</taxon>
        <taxon>Pseudomonadati</taxon>
        <taxon>Pseudomonadota</taxon>
        <taxon>Alphaproteobacteria</taxon>
        <taxon>Rhodobacterales</taxon>
        <taxon>Paracoccaceae</taxon>
        <taxon>Pacificitalea</taxon>
    </lineage>
</organism>
<comment type="similarity">
    <text evidence="6">Belongs to the exbB/tolQ family.</text>
</comment>
<feature type="domain" description="MotA/TolQ/ExbB proton channel" evidence="8">
    <location>
        <begin position="81"/>
        <end position="199"/>
    </location>
</feature>
<evidence type="ECO:0000256" key="2">
    <source>
        <dbReference type="ARBA" id="ARBA00022475"/>
    </source>
</evidence>
<feature type="transmembrane region" description="Helical" evidence="7">
    <location>
        <begin position="15"/>
        <end position="39"/>
    </location>
</feature>
<dbReference type="PANTHER" id="PTHR30625">
    <property type="entry name" value="PROTEIN TOLQ"/>
    <property type="match status" value="1"/>
</dbReference>
<dbReference type="OrthoDB" id="4045at2"/>
<evidence type="ECO:0000256" key="3">
    <source>
        <dbReference type="ARBA" id="ARBA00022692"/>
    </source>
</evidence>
<gene>
    <name evidence="9" type="ORF">CBW24_05110</name>
</gene>
<keyword evidence="6" id="KW-0813">Transport</keyword>
<dbReference type="InterPro" id="IPR050790">
    <property type="entry name" value="ExbB/TolQ_transport"/>
</dbReference>
<keyword evidence="10" id="KW-1185">Reference proteome</keyword>
<proteinExistence type="inferred from homology"/>